<proteinExistence type="predicted"/>
<dbReference type="EMBL" id="MU858050">
    <property type="protein sequence ID" value="KAK4219085.1"/>
    <property type="molecule type" value="Genomic_DNA"/>
</dbReference>
<protein>
    <submittedName>
        <fullName evidence="2">Uncharacterized protein</fullName>
    </submittedName>
</protein>
<dbReference type="Proteomes" id="UP001301769">
    <property type="component" value="Unassembled WGS sequence"/>
</dbReference>
<feature type="region of interest" description="Disordered" evidence="1">
    <location>
        <begin position="80"/>
        <end position="107"/>
    </location>
</feature>
<evidence type="ECO:0000256" key="1">
    <source>
        <dbReference type="SAM" id="MobiDB-lite"/>
    </source>
</evidence>
<comment type="caution">
    <text evidence="2">The sequence shown here is derived from an EMBL/GenBank/DDBJ whole genome shotgun (WGS) entry which is preliminary data.</text>
</comment>
<feature type="region of interest" description="Disordered" evidence="1">
    <location>
        <begin position="121"/>
        <end position="144"/>
    </location>
</feature>
<evidence type="ECO:0000313" key="2">
    <source>
        <dbReference type="EMBL" id="KAK4219085.1"/>
    </source>
</evidence>
<accession>A0AAN7BF97</accession>
<gene>
    <name evidence="2" type="ORF">QBC37DRAFT_478403</name>
</gene>
<evidence type="ECO:0000313" key="3">
    <source>
        <dbReference type="Proteomes" id="UP001301769"/>
    </source>
</evidence>
<feature type="region of interest" description="Disordered" evidence="1">
    <location>
        <begin position="237"/>
        <end position="259"/>
    </location>
</feature>
<dbReference type="AlphaFoldDB" id="A0AAN7BF97"/>
<feature type="region of interest" description="Disordered" evidence="1">
    <location>
        <begin position="1"/>
        <end position="25"/>
    </location>
</feature>
<name>A0AAN7BF97_9PEZI</name>
<reference evidence="2" key="2">
    <citation type="submission" date="2023-05" db="EMBL/GenBank/DDBJ databases">
        <authorList>
            <consortium name="Lawrence Berkeley National Laboratory"/>
            <person name="Steindorff A."/>
            <person name="Hensen N."/>
            <person name="Bonometti L."/>
            <person name="Westerberg I."/>
            <person name="Brannstrom I.O."/>
            <person name="Guillou S."/>
            <person name="Cros-Aarteil S."/>
            <person name="Calhoun S."/>
            <person name="Haridas S."/>
            <person name="Kuo A."/>
            <person name="Mondo S."/>
            <person name="Pangilinan J."/>
            <person name="Riley R."/>
            <person name="Labutti K."/>
            <person name="Andreopoulos B."/>
            <person name="Lipzen A."/>
            <person name="Chen C."/>
            <person name="Yanf M."/>
            <person name="Daum C."/>
            <person name="Ng V."/>
            <person name="Clum A."/>
            <person name="Ohm R."/>
            <person name="Martin F."/>
            <person name="Silar P."/>
            <person name="Natvig D."/>
            <person name="Lalanne C."/>
            <person name="Gautier V."/>
            <person name="Ament-Velasquez S.L."/>
            <person name="Kruys A."/>
            <person name="Hutchinson M.I."/>
            <person name="Powell A.J."/>
            <person name="Barry K."/>
            <person name="Miller A.N."/>
            <person name="Grigoriev I.V."/>
            <person name="Debuchy R."/>
            <person name="Gladieux P."/>
            <person name="Thoren M.H."/>
            <person name="Johannesson H."/>
        </authorList>
    </citation>
    <scope>NUCLEOTIDE SEQUENCE</scope>
    <source>
        <strain evidence="2">PSN293</strain>
    </source>
</reference>
<feature type="compositionally biased region" description="Polar residues" evidence="1">
    <location>
        <begin position="181"/>
        <end position="194"/>
    </location>
</feature>
<sequence>MDRRPTFEYLPQDPPSPGTHHRYYNHQYPPPELRDRCWSEAHRLSHPHLFDDRPPPYYSPYWLPGFGMNTRYLLPEYNEVHRHPGPGPHQTSYNPQYPPPSPRQARHQAPAVYFRDPFAEADQGHENGGRGCHPQYQHDDVPDQRGENARVYESLGHSMLSPRSYRSTPPGDRQFTEHGRMTSSSTHEFNSDSGESLAGLSDSTDDKPSVGSSSIRCELCDQVGHLGYNCRLSRWDESASETSRAPSPDEETPNEDQEKYQQLAGKLSHICWNLIPDSDQPPESHKTMMKHILHVLSQHQDNTETVYNHMFGEEFQHKWLCLKAMCDPEWQGVVWLIDGACRYCNHPSRADPVTLCYQILPSREEMATYREVGIVRA</sequence>
<reference evidence="2" key="1">
    <citation type="journal article" date="2023" name="Mol. Phylogenet. Evol.">
        <title>Genome-scale phylogeny and comparative genomics of the fungal order Sordariales.</title>
        <authorList>
            <person name="Hensen N."/>
            <person name="Bonometti L."/>
            <person name="Westerberg I."/>
            <person name="Brannstrom I.O."/>
            <person name="Guillou S."/>
            <person name="Cros-Aarteil S."/>
            <person name="Calhoun S."/>
            <person name="Haridas S."/>
            <person name="Kuo A."/>
            <person name="Mondo S."/>
            <person name="Pangilinan J."/>
            <person name="Riley R."/>
            <person name="LaButti K."/>
            <person name="Andreopoulos B."/>
            <person name="Lipzen A."/>
            <person name="Chen C."/>
            <person name="Yan M."/>
            <person name="Daum C."/>
            <person name="Ng V."/>
            <person name="Clum A."/>
            <person name="Steindorff A."/>
            <person name="Ohm R.A."/>
            <person name="Martin F."/>
            <person name="Silar P."/>
            <person name="Natvig D.O."/>
            <person name="Lalanne C."/>
            <person name="Gautier V."/>
            <person name="Ament-Velasquez S.L."/>
            <person name="Kruys A."/>
            <person name="Hutchinson M.I."/>
            <person name="Powell A.J."/>
            <person name="Barry K."/>
            <person name="Miller A.N."/>
            <person name="Grigoriev I.V."/>
            <person name="Debuchy R."/>
            <person name="Gladieux P."/>
            <person name="Hiltunen Thoren M."/>
            <person name="Johannesson H."/>
        </authorList>
    </citation>
    <scope>NUCLEOTIDE SEQUENCE</scope>
    <source>
        <strain evidence="2">PSN293</strain>
    </source>
</reference>
<keyword evidence="3" id="KW-1185">Reference proteome</keyword>
<organism evidence="2 3">
    <name type="scientific">Rhypophila decipiens</name>
    <dbReference type="NCBI Taxonomy" id="261697"/>
    <lineage>
        <taxon>Eukaryota</taxon>
        <taxon>Fungi</taxon>
        <taxon>Dikarya</taxon>
        <taxon>Ascomycota</taxon>
        <taxon>Pezizomycotina</taxon>
        <taxon>Sordariomycetes</taxon>
        <taxon>Sordariomycetidae</taxon>
        <taxon>Sordariales</taxon>
        <taxon>Naviculisporaceae</taxon>
        <taxon>Rhypophila</taxon>
    </lineage>
</organism>
<feature type="region of interest" description="Disordered" evidence="1">
    <location>
        <begin position="156"/>
        <end position="213"/>
    </location>
</feature>